<dbReference type="Proteomes" id="UP000683507">
    <property type="component" value="Chromosome"/>
</dbReference>
<gene>
    <name evidence="1" type="ORF">CRYO30217_02723</name>
</gene>
<protein>
    <recommendedName>
        <fullName evidence="3">Lipoprotein</fullName>
    </recommendedName>
</protein>
<dbReference type="RefSeq" id="WP_258542930.1">
    <property type="nucleotide sequence ID" value="NZ_OU015584.1"/>
</dbReference>
<dbReference type="KEGG" id="ptan:CRYO30217_02723"/>
<proteinExistence type="predicted"/>
<dbReference type="AlphaFoldDB" id="A0A916JQ44"/>
<organism evidence="1 2">
    <name type="scientific">Parvicella tangerina</name>
    <dbReference type="NCBI Taxonomy" id="2829795"/>
    <lineage>
        <taxon>Bacteria</taxon>
        <taxon>Pseudomonadati</taxon>
        <taxon>Bacteroidota</taxon>
        <taxon>Flavobacteriia</taxon>
        <taxon>Flavobacteriales</taxon>
        <taxon>Parvicellaceae</taxon>
        <taxon>Parvicella</taxon>
    </lineage>
</organism>
<dbReference type="EMBL" id="OU015584">
    <property type="protein sequence ID" value="CAG5085317.1"/>
    <property type="molecule type" value="Genomic_DNA"/>
</dbReference>
<evidence type="ECO:0000313" key="2">
    <source>
        <dbReference type="Proteomes" id="UP000683507"/>
    </source>
</evidence>
<dbReference type="PROSITE" id="PS51257">
    <property type="entry name" value="PROKAR_LIPOPROTEIN"/>
    <property type="match status" value="1"/>
</dbReference>
<reference evidence="1" key="1">
    <citation type="submission" date="2021-04" db="EMBL/GenBank/DDBJ databases">
        <authorList>
            <person name="Rodrigo-Torres L."/>
            <person name="Arahal R. D."/>
            <person name="Lucena T."/>
        </authorList>
    </citation>
    <scope>NUCLEOTIDE SEQUENCE</scope>
    <source>
        <strain evidence="1">AS29M-1</strain>
    </source>
</reference>
<name>A0A916JQ44_9FLAO</name>
<evidence type="ECO:0000313" key="1">
    <source>
        <dbReference type="EMBL" id="CAG5085317.1"/>
    </source>
</evidence>
<keyword evidence="2" id="KW-1185">Reference proteome</keyword>
<accession>A0A916JQ44</accession>
<sequence>MRALVIGLLTLFFLGLVSCDMRTYEEAKEDSSFDFCSSYQVQDLYRIPLLYPYELTSASYGYSWHFDGIVDFKGDYSSFSLSSIIEVNVKAPYIFLHSTNVFITGDGQVDAFIICNTKTDSAIIIKASELNDHSPLEFSNSYLPDYDMPLIPIKDINDGFRTNSKLPWHCESNE</sequence>
<evidence type="ECO:0008006" key="3">
    <source>
        <dbReference type="Google" id="ProtNLM"/>
    </source>
</evidence>